<keyword evidence="5" id="KW-1185">Reference proteome</keyword>
<feature type="compositionally biased region" description="Polar residues" evidence="1">
    <location>
        <begin position="85"/>
        <end position="96"/>
    </location>
</feature>
<feature type="signal peptide" evidence="2">
    <location>
        <begin position="1"/>
        <end position="22"/>
    </location>
</feature>
<protein>
    <recommendedName>
        <fullName evidence="3">Endo-1,3(4)-beta-glucanase 1 carbohydrate binding domain-containing protein</fullName>
    </recommendedName>
</protein>
<gene>
    <name evidence="4" type="ORF">N7G274_004246</name>
</gene>
<proteinExistence type="predicted"/>
<evidence type="ECO:0000313" key="5">
    <source>
        <dbReference type="Proteomes" id="UP001590950"/>
    </source>
</evidence>
<name>A0ABR4AE90_9LECA</name>
<evidence type="ECO:0000313" key="4">
    <source>
        <dbReference type="EMBL" id="KAL2043186.1"/>
    </source>
</evidence>
<accession>A0ABR4AE90</accession>
<organism evidence="4 5">
    <name type="scientific">Stereocaulon virgatum</name>
    <dbReference type="NCBI Taxonomy" id="373712"/>
    <lineage>
        <taxon>Eukaryota</taxon>
        <taxon>Fungi</taxon>
        <taxon>Dikarya</taxon>
        <taxon>Ascomycota</taxon>
        <taxon>Pezizomycotina</taxon>
        <taxon>Lecanoromycetes</taxon>
        <taxon>OSLEUM clade</taxon>
        <taxon>Lecanoromycetidae</taxon>
        <taxon>Lecanorales</taxon>
        <taxon>Lecanorineae</taxon>
        <taxon>Stereocaulaceae</taxon>
        <taxon>Stereocaulon</taxon>
    </lineage>
</organism>
<evidence type="ECO:0000259" key="3">
    <source>
        <dbReference type="Pfam" id="PF10645"/>
    </source>
</evidence>
<sequence length="812" mass="87188">MAALNSISIALLLLFSLGTCASAPSDSYLLPCGKAFYRASQYTCYPGDFLCPVLNGTPTLKCGSDCYLPNLYGCTNDRLVQVSSQAPAQTTSNSVPGNGGPTCSGPPTTQYLTDGPYINYFYSDCNVQAQAVVTSPLSDSNLSIIGPRLIVAWPAGNSGVCAFFAPQNGVNGSLGIELVNSTAGGALAPVYVPATGSSQYPRVGVSGTIRFNSSAILTVPILGSIRTIRDFTEGPSLLYPQIQKALMFNSTSDGGVTISRLWLDNVTVTDLAFIPQTASGAGKVTIGNQTINLTAGDYTFYADFNYPQLTRLNSSTVLNSASQALTTQQPDQTKSLQFLSYTEKLLAGAWRFLTYFGRDSMIAALLLQPVLSDQAIEAVIGAVLERINKTDGSACHEETIGDYATYLNEKMNITSTAPMYDYKMIDTDYYLPVLMDRYFLSSGSNNTNKATKLLNTMAGTVDPANKGLTYAQLALINAEKIMAIAGQYAAPGNQTIANLAHLKADQIVGEWRDLTYGIGGGRIPFDVNTGLMPAALRSISALSAAGIYANHATDWPTLAATYAQIWEDTTLAFFAVTIPASTAQSRLQTYVQRSSFPGPAQTNLIDGDVHFNAIALDGNNNLSQVQVMHTDTCFRLFLLNTTNQSQLTSFLNNTATNVQRTFPAGLLTDVGMLVANPAFGEQAVYADNFTTSAYHGTVVWSWQMAMMARGLELQLSRCNDAAATSLQIPDFCNDAAVYDNVKKGYNALWDVIDANSAHLSTEVWSWVFAGGKFVFTELGTLPPPPGTNPTESDIRQLWSLTFLAVRGRKGLM</sequence>
<reference evidence="4 5" key="1">
    <citation type="submission" date="2024-09" db="EMBL/GenBank/DDBJ databases">
        <title>Rethinking Asexuality: The Enigmatic Case of Functional Sexual Genes in Lepraria (Stereocaulaceae).</title>
        <authorList>
            <person name="Doellman M."/>
            <person name="Sun Y."/>
            <person name="Barcenas-Pena A."/>
            <person name="Lumbsch H.T."/>
            <person name="Grewe F."/>
        </authorList>
    </citation>
    <scope>NUCLEOTIDE SEQUENCE [LARGE SCALE GENOMIC DNA]</scope>
    <source>
        <strain evidence="4 5">Mercado 3170</strain>
    </source>
</reference>
<feature type="region of interest" description="Disordered" evidence="1">
    <location>
        <begin position="85"/>
        <end position="106"/>
    </location>
</feature>
<comment type="caution">
    <text evidence="4">The sequence shown here is derived from an EMBL/GenBank/DDBJ whole genome shotgun (WGS) entry which is preliminary data.</text>
</comment>
<dbReference type="EMBL" id="JBEFKJ010000012">
    <property type="protein sequence ID" value="KAL2043186.1"/>
    <property type="molecule type" value="Genomic_DNA"/>
</dbReference>
<dbReference type="Proteomes" id="UP001590950">
    <property type="component" value="Unassembled WGS sequence"/>
</dbReference>
<evidence type="ECO:0000256" key="1">
    <source>
        <dbReference type="SAM" id="MobiDB-lite"/>
    </source>
</evidence>
<feature type="domain" description="Endo-1,3(4)-beta-glucanase 1 carbohydrate binding" evidence="3">
    <location>
        <begin position="32"/>
        <end position="79"/>
    </location>
</feature>
<dbReference type="Pfam" id="PF10645">
    <property type="entry name" value="Carb_bind"/>
    <property type="match status" value="1"/>
</dbReference>
<feature type="chain" id="PRO_5045520499" description="Endo-1,3(4)-beta-glucanase 1 carbohydrate binding domain-containing protein" evidence="2">
    <location>
        <begin position="23"/>
        <end position="812"/>
    </location>
</feature>
<dbReference type="InterPro" id="IPR018909">
    <property type="entry name" value="Eng1_septum"/>
</dbReference>
<evidence type="ECO:0000256" key="2">
    <source>
        <dbReference type="SAM" id="SignalP"/>
    </source>
</evidence>
<keyword evidence="2" id="KW-0732">Signal</keyword>